<comment type="function">
    <text evidence="12">Increases cell migration by inducing filopodia formation at the leading edge of migrating cells. Plays a role in regulation of apoptosis, possibly through control of CASP3. May be involved in a redox-related process.</text>
</comment>
<dbReference type="InterPro" id="IPR051441">
    <property type="entry name" value="SelW_related"/>
</dbReference>
<keyword evidence="5" id="KW-0053">Apoptosis</keyword>
<dbReference type="Pfam" id="PF10262">
    <property type="entry name" value="Rdx"/>
    <property type="match status" value="1"/>
</dbReference>
<evidence type="ECO:0000256" key="10">
    <source>
        <dbReference type="ARBA" id="ARBA00023288"/>
    </source>
</evidence>
<dbReference type="Proteomes" id="UP000028761">
    <property type="component" value="Chromosome 17"/>
</dbReference>
<dbReference type="Ensembl" id="ENSPANT00000083847.1">
    <property type="protein sequence ID" value="ENSPANP00000049404.1"/>
    <property type="gene ID" value="ENSPANG00000021740.3"/>
</dbReference>
<dbReference type="GO" id="GO:0005886">
    <property type="term" value="C:plasma membrane"/>
    <property type="evidence" value="ECO:0007669"/>
    <property type="project" value="UniProtKB-SubCell"/>
</dbReference>
<evidence type="ECO:0000256" key="6">
    <source>
        <dbReference type="ARBA" id="ARBA00022990"/>
    </source>
</evidence>
<evidence type="ECO:0000256" key="4">
    <source>
        <dbReference type="ARBA" id="ARBA00022490"/>
    </source>
</evidence>
<dbReference type="GO" id="GO:0005829">
    <property type="term" value="C:cytosol"/>
    <property type="evidence" value="ECO:0007669"/>
    <property type="project" value="UniProtKB-SubCell"/>
</dbReference>
<evidence type="ECO:0000313" key="18">
    <source>
        <dbReference type="Proteomes" id="UP000028761"/>
    </source>
</evidence>
<comment type="subunit">
    <text evidence="14">Interacts with GPX1.</text>
</comment>
<dbReference type="SUPFAM" id="SSF52833">
    <property type="entry name" value="Thioredoxin-like"/>
    <property type="match status" value="1"/>
</dbReference>
<evidence type="ECO:0000256" key="5">
    <source>
        <dbReference type="ARBA" id="ARBA00022703"/>
    </source>
</evidence>
<proteinExistence type="inferred from homology"/>
<keyword evidence="3" id="KW-1003">Cell membrane</keyword>
<organism evidence="17 18">
    <name type="scientific">Papio anubis</name>
    <name type="common">Olive baboon</name>
    <dbReference type="NCBI Taxonomy" id="9555"/>
    <lineage>
        <taxon>Eukaryota</taxon>
        <taxon>Metazoa</taxon>
        <taxon>Chordata</taxon>
        <taxon>Craniata</taxon>
        <taxon>Vertebrata</taxon>
        <taxon>Euteleostomi</taxon>
        <taxon>Mammalia</taxon>
        <taxon>Eutheria</taxon>
        <taxon>Euarchontoglires</taxon>
        <taxon>Primates</taxon>
        <taxon>Haplorrhini</taxon>
        <taxon>Catarrhini</taxon>
        <taxon>Cercopithecidae</taxon>
        <taxon>Cercopithecinae</taxon>
        <taxon>Papio</taxon>
    </lineage>
</organism>
<evidence type="ECO:0000256" key="16">
    <source>
        <dbReference type="SAM" id="MobiDB-lite"/>
    </source>
</evidence>
<feature type="region of interest" description="Disordered" evidence="16">
    <location>
        <begin position="1"/>
        <end position="88"/>
    </location>
</feature>
<reference evidence="17 18" key="1">
    <citation type="submission" date="2012-03" db="EMBL/GenBank/DDBJ databases">
        <title>Whole Genome Assembly of Papio anubis.</title>
        <authorList>
            <person name="Liu Y.L."/>
            <person name="Abraham K.A."/>
            <person name="Akbar H.A."/>
            <person name="Ali S.A."/>
            <person name="Anosike U.A."/>
            <person name="Aqrawi P.A."/>
            <person name="Arias F.A."/>
            <person name="Attaway T.A."/>
            <person name="Awwad R.A."/>
            <person name="Babu C.B."/>
            <person name="Bandaranaike D.B."/>
            <person name="Battles P.B."/>
            <person name="Bell A.B."/>
            <person name="Beltran B.B."/>
            <person name="Berhane-Mersha D.B."/>
            <person name="Bess C.B."/>
            <person name="Bickham C.B."/>
            <person name="Bolden T.B."/>
            <person name="Carter K.C."/>
            <person name="Chau D.C."/>
            <person name="Chavez A.C."/>
            <person name="Clerc-Blankenburg K.C."/>
            <person name="Coyle M.C."/>
            <person name="Dao M.D."/>
            <person name="Davila M.L.D."/>
            <person name="Davy-Carroll L.D."/>
            <person name="Denson S.D."/>
            <person name="Dinh H.D."/>
            <person name="Fernandez S.F."/>
            <person name="Fernando P.F."/>
            <person name="Forbes L.F."/>
            <person name="Francis C.F."/>
            <person name="Francisco L.F."/>
            <person name="Fu Q.F."/>
            <person name="Garcia-Iii R.G."/>
            <person name="Garrett T.G."/>
            <person name="Gross S.G."/>
            <person name="Gubbala S.G."/>
            <person name="Hirani K.H."/>
            <person name="Hogues M.H."/>
            <person name="Hollins B.H."/>
            <person name="Jackson L.J."/>
            <person name="Javaid M.J."/>
            <person name="Jhangiani S.J."/>
            <person name="Johnson A.J."/>
            <person name="Johnson B.J."/>
            <person name="Jones J.J."/>
            <person name="Joshi V.J."/>
            <person name="Kalu J.K."/>
            <person name="Khan N.K."/>
            <person name="Korchina V.K."/>
            <person name="Kovar C.K."/>
            <person name="Lago L.L."/>
            <person name="Lara F.L."/>
            <person name="Le T.-K.L."/>
            <person name="Lee S.L."/>
            <person name="Legall-Iii F.L."/>
            <person name="Lemon S.L."/>
            <person name="Liu J.L."/>
            <person name="Liu Y.-S.L."/>
            <person name="Liyanage D.L."/>
            <person name="Lopez J.L."/>
            <person name="Lorensuhewa L.L."/>
            <person name="Mata R.M."/>
            <person name="Mathew T.M."/>
            <person name="Mercado C.M."/>
            <person name="Mercado I.M."/>
            <person name="Morales K.M."/>
            <person name="Morgan M.M."/>
            <person name="Munidasa M.M."/>
            <person name="Ngo D.N."/>
            <person name="Nguyen L.N."/>
            <person name="Nguyen T.N."/>
            <person name="Nguyen N.N."/>
            <person name="Obregon M.O."/>
            <person name="Okwuonu G.O."/>
            <person name="Ongeri F.O."/>
            <person name="Onwere C.O."/>
            <person name="Osifeso I.O."/>
            <person name="Parra A.P."/>
            <person name="Patil S.P."/>
            <person name="Perez A.P."/>
            <person name="Perez Y.P."/>
            <person name="Pham C.P."/>
            <person name="Pu L.-L.P."/>
            <person name="Puazo M.P."/>
            <person name="Quiroz J.Q."/>
            <person name="Rouhana J.R."/>
            <person name="Ruiz M.R."/>
            <person name="Ruiz S.-J.R."/>
            <person name="Saada N.S."/>
            <person name="Santibanez J.S."/>
            <person name="Scheel M.S."/>
            <person name="Schneider B.S."/>
            <person name="Simmons D.S."/>
            <person name="Sisson I.S."/>
            <person name="Tang L.-Y.T."/>
            <person name="Thornton R.T."/>
            <person name="Tisius J.T."/>
            <person name="Toledanes G.T."/>
            <person name="Trejos Z.T."/>
            <person name="Usmani K.U."/>
            <person name="Varghese R.V."/>
            <person name="Vattathil S.V."/>
            <person name="Vee V.V."/>
            <person name="Walker D.W."/>
            <person name="Weissenberger G.W."/>
            <person name="White C.W."/>
            <person name="Williams A.W."/>
            <person name="Woodworth J.W."/>
            <person name="Wright R.W."/>
            <person name="Zhu Y.Z."/>
            <person name="Han Y.H."/>
            <person name="Newsham I.N."/>
            <person name="Nazareth L.N."/>
            <person name="Worley K.W."/>
            <person name="Muzny D.M."/>
            <person name="Rogers J.R."/>
            <person name="Gibbs R.G."/>
        </authorList>
    </citation>
    <scope>NUCLEOTIDE SEQUENCE [LARGE SCALE GENOMIC DNA]</scope>
</reference>
<dbReference type="GO" id="GO:0051491">
    <property type="term" value="P:positive regulation of filopodium assembly"/>
    <property type="evidence" value="ECO:0007669"/>
    <property type="project" value="TreeGrafter"/>
</dbReference>
<reference evidence="17" key="2">
    <citation type="submission" date="2025-08" db="UniProtKB">
        <authorList>
            <consortium name="Ensembl"/>
        </authorList>
    </citation>
    <scope>IDENTIFICATION</scope>
</reference>
<dbReference type="GO" id="GO:0006915">
    <property type="term" value="P:apoptotic process"/>
    <property type="evidence" value="ECO:0007669"/>
    <property type="project" value="UniProtKB-KW"/>
</dbReference>
<evidence type="ECO:0000256" key="2">
    <source>
        <dbReference type="ARBA" id="ARBA00004514"/>
    </source>
</evidence>
<evidence type="ECO:0000256" key="8">
    <source>
        <dbReference type="ARBA" id="ARBA00023157"/>
    </source>
</evidence>
<feature type="region of interest" description="Disordered" evidence="16">
    <location>
        <begin position="233"/>
        <end position="264"/>
    </location>
</feature>
<keyword evidence="18" id="KW-1185">Reference proteome</keyword>
<protein>
    <recommendedName>
        <fullName evidence="15">Migration and invasion enhancer 1</fullName>
    </recommendedName>
</protein>
<keyword evidence="8" id="KW-1015">Disulfide bond</keyword>
<dbReference type="GeneTree" id="ENSGT00390000010440"/>
<dbReference type="GO" id="GO:0043066">
    <property type="term" value="P:negative regulation of apoptotic process"/>
    <property type="evidence" value="ECO:0007669"/>
    <property type="project" value="TreeGrafter"/>
</dbReference>
<keyword evidence="10" id="KW-0449">Lipoprotein</keyword>
<keyword evidence="4" id="KW-0963">Cytoplasm</keyword>
<evidence type="ECO:0000256" key="12">
    <source>
        <dbReference type="ARBA" id="ARBA00055778"/>
    </source>
</evidence>
<reference evidence="17" key="3">
    <citation type="submission" date="2025-09" db="UniProtKB">
        <authorList>
            <consortium name="Ensembl"/>
        </authorList>
    </citation>
    <scope>IDENTIFICATION</scope>
</reference>
<dbReference type="Gene3D" id="3.40.30.10">
    <property type="entry name" value="Glutaredoxin"/>
    <property type="match status" value="1"/>
</dbReference>
<keyword evidence="7" id="KW-0472">Membrane</keyword>
<evidence type="ECO:0000256" key="3">
    <source>
        <dbReference type="ARBA" id="ARBA00022475"/>
    </source>
</evidence>
<dbReference type="PANTHER" id="PTHR15124:SF27">
    <property type="entry name" value="MIGRATION AND INVASION ENHANCER 1"/>
    <property type="match status" value="1"/>
</dbReference>
<sequence length="362" mass="39467">MAEAYRGRLDATLGPAPPQRHARPRRAPEAPPRHVPAERVTPGSRGPSGAGSYERGAGADVRSAPSRGGGTGEWGPHHGGVLVSGPGWRTPTLVPWAGRRWVHGRPHPRVPSPAPFLLPSEPCGFEATYLELASAVKEQYPGIEIESRLGGTGAFEIEINGQLVFSKLENGGFPYEKDGSRCPGQKEEDMSEKSVGWILPAFQEIITCAPNILPHPRACSRSLLLRCNCPPPNTASGSCPSHRNCRPHPSRHRPHLLGPPTPGPGPDLVDCAKSSRSKHLHLPQLRLFQDPHLRLVGHRSTWCQWLHQLGSLRIVYFRIFCCRRLMRIPKTTPKTTTSRMPTTAEMMDVRGLGAEPGSGIEG</sequence>
<accession>A0A8I5NAQ3</accession>
<evidence type="ECO:0000313" key="17">
    <source>
        <dbReference type="Ensembl" id="ENSPANP00000049404.1"/>
    </source>
</evidence>
<evidence type="ECO:0000256" key="1">
    <source>
        <dbReference type="ARBA" id="ARBA00004342"/>
    </source>
</evidence>
<keyword evidence="11" id="KW-0636">Prenylation</keyword>
<comment type="similarity">
    <text evidence="13">Belongs to the SelWTH family.</text>
</comment>
<evidence type="ECO:0000256" key="9">
    <source>
        <dbReference type="ARBA" id="ARBA00023284"/>
    </source>
</evidence>
<dbReference type="NCBIfam" id="TIGR02174">
    <property type="entry name" value="CXXU_selWTH"/>
    <property type="match status" value="1"/>
</dbReference>
<keyword evidence="6" id="KW-0007">Acetylation</keyword>
<feature type="compositionally biased region" description="Basic and acidic residues" evidence="16">
    <location>
        <begin position="26"/>
        <end position="37"/>
    </location>
</feature>
<dbReference type="InterPro" id="IPR011893">
    <property type="entry name" value="Selenoprotein_Rdx-typ"/>
</dbReference>
<dbReference type="InterPro" id="IPR036249">
    <property type="entry name" value="Thioredoxin-like_sf"/>
</dbReference>
<dbReference type="PANTHER" id="PTHR15124">
    <property type="entry name" value="SELENOPROTEIN W"/>
    <property type="match status" value="1"/>
</dbReference>
<dbReference type="FunFam" id="3.40.30.10:FF:000131">
    <property type="entry name" value="migration and invasion enhancer 1"/>
    <property type="match status" value="1"/>
</dbReference>
<comment type="subcellular location">
    <subcellularLocation>
        <location evidence="1">Cell membrane</location>
        <topology evidence="1">Lipid-anchor</topology>
        <orientation evidence="1">Cytoplasmic side</orientation>
    </subcellularLocation>
    <subcellularLocation>
        <location evidence="2">Cytoplasm</location>
        <location evidence="2">Cytosol</location>
    </subcellularLocation>
</comment>
<name>A0A8I5NAQ3_PAPAN</name>
<feature type="compositionally biased region" description="Basic residues" evidence="16">
    <location>
        <begin position="243"/>
        <end position="255"/>
    </location>
</feature>
<evidence type="ECO:0000256" key="15">
    <source>
        <dbReference type="ARBA" id="ARBA00069166"/>
    </source>
</evidence>
<evidence type="ECO:0000256" key="13">
    <source>
        <dbReference type="ARBA" id="ARBA00060789"/>
    </source>
</evidence>
<dbReference type="AlphaFoldDB" id="A0A8I5NAQ3"/>
<evidence type="ECO:0000256" key="14">
    <source>
        <dbReference type="ARBA" id="ARBA00065658"/>
    </source>
</evidence>
<evidence type="ECO:0000256" key="11">
    <source>
        <dbReference type="ARBA" id="ARBA00023289"/>
    </source>
</evidence>
<keyword evidence="9" id="KW-0676">Redox-active center</keyword>
<evidence type="ECO:0000256" key="7">
    <source>
        <dbReference type="ARBA" id="ARBA00023136"/>
    </source>
</evidence>